<comment type="caution">
    <text evidence="7">The sequence shown here is derived from an EMBL/GenBank/DDBJ whole genome shotgun (WGS) entry which is preliminary data.</text>
</comment>
<dbReference type="Proteomes" id="UP000256690">
    <property type="component" value="Unassembled WGS sequence"/>
</dbReference>
<organism evidence="7 8">
    <name type="scientific">Aspergillus mulundensis</name>
    <dbReference type="NCBI Taxonomy" id="1810919"/>
    <lineage>
        <taxon>Eukaryota</taxon>
        <taxon>Fungi</taxon>
        <taxon>Dikarya</taxon>
        <taxon>Ascomycota</taxon>
        <taxon>Pezizomycotina</taxon>
        <taxon>Eurotiomycetes</taxon>
        <taxon>Eurotiomycetidae</taxon>
        <taxon>Eurotiales</taxon>
        <taxon>Aspergillaceae</taxon>
        <taxon>Aspergillus</taxon>
        <taxon>Aspergillus subgen. Nidulantes</taxon>
    </lineage>
</organism>
<dbReference type="PANTHER" id="PTHR43791:SF70">
    <property type="entry name" value="MAJOR FACILITATOR SUPERFAMILY (MFS) PROFILE DOMAIN-CONTAINING PROTEIN"/>
    <property type="match status" value="1"/>
</dbReference>
<dbReference type="OrthoDB" id="6730379at2759"/>
<dbReference type="GeneID" id="38114030"/>
<dbReference type="InterPro" id="IPR036259">
    <property type="entry name" value="MFS_trans_sf"/>
</dbReference>
<keyword evidence="8" id="KW-1185">Reference proteome</keyword>
<evidence type="ECO:0000256" key="3">
    <source>
        <dbReference type="ARBA" id="ARBA00022692"/>
    </source>
</evidence>
<evidence type="ECO:0000256" key="5">
    <source>
        <dbReference type="ARBA" id="ARBA00023136"/>
    </source>
</evidence>
<dbReference type="PANTHER" id="PTHR43791">
    <property type="entry name" value="PERMEASE-RELATED"/>
    <property type="match status" value="1"/>
</dbReference>
<comment type="subcellular location">
    <subcellularLocation>
        <location evidence="1">Membrane</location>
        <topology evidence="1">Multi-pass membrane protein</topology>
    </subcellularLocation>
</comment>
<dbReference type="AlphaFoldDB" id="A0A3D8SMJ3"/>
<keyword evidence="3 6" id="KW-0812">Transmembrane</keyword>
<feature type="transmembrane region" description="Helical" evidence="6">
    <location>
        <begin position="61"/>
        <end position="89"/>
    </location>
</feature>
<name>A0A3D8SMJ3_9EURO</name>
<protein>
    <submittedName>
        <fullName evidence="7">Uncharacterized protein</fullName>
    </submittedName>
</protein>
<evidence type="ECO:0000256" key="6">
    <source>
        <dbReference type="SAM" id="Phobius"/>
    </source>
</evidence>
<evidence type="ECO:0000256" key="4">
    <source>
        <dbReference type="ARBA" id="ARBA00022989"/>
    </source>
</evidence>
<dbReference type="EMBL" id="PVWQ01000003">
    <property type="protein sequence ID" value="RDW87018.1"/>
    <property type="molecule type" value="Genomic_DNA"/>
</dbReference>
<dbReference type="SUPFAM" id="SSF103473">
    <property type="entry name" value="MFS general substrate transporter"/>
    <property type="match status" value="1"/>
</dbReference>
<keyword evidence="2" id="KW-0813">Transport</keyword>
<dbReference type="STRING" id="1810919.A0A3D8SMJ3"/>
<dbReference type="GO" id="GO:0016020">
    <property type="term" value="C:membrane"/>
    <property type="evidence" value="ECO:0007669"/>
    <property type="project" value="UniProtKB-SubCell"/>
</dbReference>
<evidence type="ECO:0000313" key="8">
    <source>
        <dbReference type="Proteomes" id="UP000256690"/>
    </source>
</evidence>
<reference evidence="7 8" key="1">
    <citation type="journal article" date="2018" name="IMA Fungus">
        <title>IMA Genome-F 9: Draft genome sequence of Annulohypoxylon stygium, Aspergillus mulundensis, Berkeleyomyces basicola (syn. Thielaviopsis basicola), Ceratocystis smalleyi, two Cercospora beticola strains, Coleophoma cylindrospora, Fusarium fracticaudum, Phialophora cf. hyalina, and Morchella septimelata.</title>
        <authorList>
            <person name="Wingfield B.D."/>
            <person name="Bills G.F."/>
            <person name="Dong Y."/>
            <person name="Huang W."/>
            <person name="Nel W.J."/>
            <person name="Swalarsk-Parry B.S."/>
            <person name="Vaghefi N."/>
            <person name="Wilken P.M."/>
            <person name="An Z."/>
            <person name="de Beer Z.W."/>
            <person name="De Vos L."/>
            <person name="Chen L."/>
            <person name="Duong T.A."/>
            <person name="Gao Y."/>
            <person name="Hammerbacher A."/>
            <person name="Kikkert J.R."/>
            <person name="Li Y."/>
            <person name="Li H."/>
            <person name="Li K."/>
            <person name="Li Q."/>
            <person name="Liu X."/>
            <person name="Ma X."/>
            <person name="Naidoo K."/>
            <person name="Pethybridge S.J."/>
            <person name="Sun J."/>
            <person name="Steenkamp E.T."/>
            <person name="van der Nest M.A."/>
            <person name="van Wyk S."/>
            <person name="Wingfield M.J."/>
            <person name="Xiong C."/>
            <person name="Yue Q."/>
            <person name="Zhang X."/>
        </authorList>
    </citation>
    <scope>NUCLEOTIDE SEQUENCE [LARGE SCALE GENOMIC DNA]</scope>
    <source>
        <strain evidence="7 8">DSM 5745</strain>
    </source>
</reference>
<accession>A0A3D8SMJ3</accession>
<gene>
    <name evidence="7" type="ORF">DSM5745_03660</name>
</gene>
<sequence>MSPNTTSECWEVLTDILGGITPLWALRVIADRRVSANETGVKTKVFNKQEALTGFIDPKAILLFISAFAAAIPNAVVNSFSTIIVLVMGFSTTKTRELKSVGDALQIIALLISGTITLNVPNSRLPTATAANILCTTAAACIAYLRHVR</sequence>
<keyword evidence="4 6" id="KW-1133">Transmembrane helix</keyword>
<dbReference type="RefSeq" id="XP_026606542.1">
    <property type="nucleotide sequence ID" value="XM_026745676.1"/>
</dbReference>
<evidence type="ECO:0000256" key="1">
    <source>
        <dbReference type="ARBA" id="ARBA00004141"/>
    </source>
</evidence>
<dbReference type="GO" id="GO:0022857">
    <property type="term" value="F:transmembrane transporter activity"/>
    <property type="evidence" value="ECO:0007669"/>
    <property type="project" value="TreeGrafter"/>
</dbReference>
<proteinExistence type="predicted"/>
<evidence type="ECO:0000256" key="2">
    <source>
        <dbReference type="ARBA" id="ARBA00022448"/>
    </source>
</evidence>
<evidence type="ECO:0000313" key="7">
    <source>
        <dbReference type="EMBL" id="RDW87018.1"/>
    </source>
</evidence>
<keyword evidence="5 6" id="KW-0472">Membrane</keyword>